<dbReference type="InterPro" id="IPR020843">
    <property type="entry name" value="ER"/>
</dbReference>
<gene>
    <name evidence="3" type="ORF">Y958_03010</name>
</gene>
<dbReference type="Gene3D" id="3.90.180.10">
    <property type="entry name" value="Medium-chain alcohol dehydrogenases, catalytic domain"/>
    <property type="match status" value="1"/>
</dbReference>
<name>A0A248JNW0_9PROT</name>
<dbReference type="InterPro" id="IPR011032">
    <property type="entry name" value="GroES-like_sf"/>
</dbReference>
<dbReference type="SUPFAM" id="SSF51735">
    <property type="entry name" value="NAD(P)-binding Rossmann-fold domains"/>
    <property type="match status" value="1"/>
</dbReference>
<dbReference type="Gene3D" id="3.40.50.720">
    <property type="entry name" value="NAD(P)-binding Rossmann-like Domain"/>
    <property type="match status" value="1"/>
</dbReference>
<dbReference type="SMART" id="SM00829">
    <property type="entry name" value="PKS_ER"/>
    <property type="match status" value="1"/>
</dbReference>
<dbReference type="InterPro" id="IPR045010">
    <property type="entry name" value="MDR_fam"/>
</dbReference>
<protein>
    <submittedName>
        <fullName evidence="3">NADP-dependent oxidoreductase</fullName>
    </submittedName>
</protein>
<dbReference type="EMBL" id="CP022110">
    <property type="protein sequence ID" value="ASG19914.1"/>
    <property type="molecule type" value="Genomic_DNA"/>
</dbReference>
<dbReference type="PANTHER" id="PTHR43205:SF7">
    <property type="entry name" value="PROSTAGLANDIN REDUCTASE 1"/>
    <property type="match status" value="1"/>
</dbReference>
<dbReference type="InterPro" id="IPR041694">
    <property type="entry name" value="ADH_N_2"/>
</dbReference>
<evidence type="ECO:0000313" key="4">
    <source>
        <dbReference type="Proteomes" id="UP000197153"/>
    </source>
</evidence>
<dbReference type="AlphaFoldDB" id="A0A248JNW0"/>
<organism evidence="3 4">
    <name type="scientific">Nitrospirillum viridazoti CBAmc</name>
    <dbReference type="NCBI Taxonomy" id="1441467"/>
    <lineage>
        <taxon>Bacteria</taxon>
        <taxon>Pseudomonadati</taxon>
        <taxon>Pseudomonadota</taxon>
        <taxon>Alphaproteobacteria</taxon>
        <taxon>Rhodospirillales</taxon>
        <taxon>Azospirillaceae</taxon>
        <taxon>Nitrospirillum</taxon>
        <taxon>Nitrospirillum viridazoti</taxon>
    </lineage>
</organism>
<dbReference type="KEGG" id="nao:Y958_03010"/>
<dbReference type="Pfam" id="PF16884">
    <property type="entry name" value="ADH_N_2"/>
    <property type="match status" value="1"/>
</dbReference>
<dbReference type="FunFam" id="3.40.50.720:FF:000121">
    <property type="entry name" value="Prostaglandin reductase 2"/>
    <property type="match status" value="1"/>
</dbReference>
<evidence type="ECO:0000259" key="2">
    <source>
        <dbReference type="SMART" id="SM00829"/>
    </source>
</evidence>
<dbReference type="SUPFAM" id="SSF50129">
    <property type="entry name" value="GroES-like"/>
    <property type="match status" value="1"/>
</dbReference>
<dbReference type="CDD" id="cd05288">
    <property type="entry name" value="PGDH"/>
    <property type="match status" value="1"/>
</dbReference>
<dbReference type="Proteomes" id="UP000197153">
    <property type="component" value="Chromosome 1"/>
</dbReference>
<proteinExistence type="predicted"/>
<dbReference type="InterPro" id="IPR013149">
    <property type="entry name" value="ADH-like_C"/>
</dbReference>
<accession>A0A248JNW0</accession>
<reference evidence="3 4" key="1">
    <citation type="submission" date="2017-06" db="EMBL/GenBank/DDBJ databases">
        <title>Complete genome sequence of Nitrospirillum amazonense strain CBAmC, an endophytic nitrogen-fixing and plant growth-promoting bacterium, isolated from sugarcane.</title>
        <authorList>
            <person name="Schwab S."/>
            <person name="dos Santos Teixeira K.R."/>
            <person name="Simoes Araujo J.L."/>
            <person name="Soares Vidal M."/>
            <person name="Borges de Freitas H.R."/>
            <person name="Rivello Crivelaro A.L."/>
            <person name="Bueno de Camargo Nunes A."/>
            <person name="dos Santos C.M."/>
            <person name="Palmeira da Silva Rosa D."/>
            <person name="da Silva Padilha D."/>
            <person name="da Silva E."/>
            <person name="Araujo Terra L."/>
            <person name="Soares Mendes V."/>
            <person name="Farinelli L."/>
            <person name="Magalhaes Cruz L."/>
            <person name="Baldani J.I."/>
        </authorList>
    </citation>
    <scope>NUCLEOTIDE SEQUENCE [LARGE SCALE GENOMIC DNA]</scope>
    <source>
        <strain evidence="3 4">CBAmC</strain>
    </source>
</reference>
<keyword evidence="4" id="KW-1185">Reference proteome</keyword>
<evidence type="ECO:0000313" key="3">
    <source>
        <dbReference type="EMBL" id="ASG19914.1"/>
    </source>
</evidence>
<evidence type="ECO:0000256" key="1">
    <source>
        <dbReference type="ARBA" id="ARBA00023002"/>
    </source>
</evidence>
<dbReference type="GO" id="GO:0016628">
    <property type="term" value="F:oxidoreductase activity, acting on the CH-CH group of donors, NAD or NADP as acceptor"/>
    <property type="evidence" value="ECO:0007669"/>
    <property type="project" value="InterPro"/>
</dbReference>
<dbReference type="Pfam" id="PF00107">
    <property type="entry name" value="ADH_zinc_N"/>
    <property type="match status" value="1"/>
</dbReference>
<dbReference type="InterPro" id="IPR036291">
    <property type="entry name" value="NAD(P)-bd_dom_sf"/>
</dbReference>
<dbReference type="PANTHER" id="PTHR43205">
    <property type="entry name" value="PROSTAGLANDIN REDUCTASE"/>
    <property type="match status" value="1"/>
</dbReference>
<keyword evidence="1" id="KW-0560">Oxidoreductase</keyword>
<sequence length="336" mass="35307">MPLNRRIVLASRPEGLPTEQNFGMEQASIPVAGPGQMLLKTRWLSLDPYMRARMSAAKSYTPPIEVGGLMVGGTIAEVVESNVPGFQAGDLVLSNSGWQEYAVAGPKSVHKLDTDGLPVTTALGVLGMPGLTAYVGLYDIGQPKAGETVVVSAAAGAVGSVVGQLAKLKGARAVGIAGGPEKCAFVVEELGFDACVDYKAENFKEALAAACPNGVDVYFDNVGGRVADAVFDLLNTFARVPLCGRIGNLNDTALPAGPDRTPALLSAILTRRLHVQGFIVSDHWHRNDAFLEEVGALVKSGQLRYREDVTEGLENAVPAFLGLLQGKNLGKALVKL</sequence>
<feature type="domain" description="Enoyl reductase (ER)" evidence="2">
    <location>
        <begin position="51"/>
        <end position="334"/>
    </location>
</feature>